<sequence>MAINNKLNKIWYGGDYNPEQWDREIWDEDVRLFQLAGINVATVNVFSWPLLQPSEDEYDFRQLDDILDNLHKNNVHVCLGTSTAAHPAWMAARYPDILRVDWEGRKRTYGGRHNSCPNSPTYRKYAAKLAGKLAERYRNYPGLLLWHVNNELGGYCYCDNCAKAFRVWLKRRYGTLEQLNKAWYTAFWGHTFYDWNEIVPPNLLSEGVHWNYQRSNQNSISLDYFRFGSDSILECYLIEAEAIRKHTPDIPITTNFMGTYKEMNYFQWAPHLDIISWDSYPAPNQPPSFNAMTHDLMRGLKNGRPFMLMEQTPSVANWQPYCKLKRPGEMKKWSYQAVAHGADTVMFFQLRKSAGSCEKMHGAVIEHAGHEHTRVFRECAELGAELNRLGNTLIDSRIHAKAGILYDWENRWAAELSSGPSNDLDYVNEVHKYYSAFYEQSIPVDMVGIESDFGRYDILIAPLLYMVKPGLAEKLEAFVSRGGTFVTTYFSGIVNETDLCYTGGFPGPLRNVLGIWTEETDALYPGESNSLVLTRSYGELKGAYTSDFLCDLIHSEGAEVMAVYGSDFYKGMPALTVNRFGSGTAWYVATSPEASFMRGFIKQLCEDKGITPLLPPQEGIEVTCREKEGAAYLFILNHNMEQRTIELPPGLAAVKELISGIMVNNELKLPPHGTAILQLPVR</sequence>
<evidence type="ECO:0000259" key="7">
    <source>
        <dbReference type="Pfam" id="PF02449"/>
    </source>
</evidence>
<dbReference type="EMBL" id="JBHUME010000015">
    <property type="protein sequence ID" value="MFD2614969.1"/>
    <property type="molecule type" value="Genomic_DNA"/>
</dbReference>
<comment type="caution">
    <text evidence="10">The sequence shown here is derived from an EMBL/GenBank/DDBJ whole genome shotgun (WGS) entry which is preliminary data.</text>
</comment>
<name>A0ABW5PJE5_9BACL</name>
<dbReference type="InterPro" id="IPR029062">
    <property type="entry name" value="Class_I_gatase-like"/>
</dbReference>
<evidence type="ECO:0000256" key="1">
    <source>
        <dbReference type="ARBA" id="ARBA00001412"/>
    </source>
</evidence>
<evidence type="ECO:0000256" key="3">
    <source>
        <dbReference type="ARBA" id="ARBA00012756"/>
    </source>
</evidence>
<organism evidence="10 11">
    <name type="scientific">Paenibacillus gansuensis</name>
    <dbReference type="NCBI Taxonomy" id="306542"/>
    <lineage>
        <taxon>Bacteria</taxon>
        <taxon>Bacillati</taxon>
        <taxon>Bacillota</taxon>
        <taxon>Bacilli</taxon>
        <taxon>Bacillales</taxon>
        <taxon>Paenibacillaceae</taxon>
        <taxon>Paenibacillus</taxon>
    </lineage>
</organism>
<dbReference type="PANTHER" id="PTHR36447">
    <property type="entry name" value="BETA-GALACTOSIDASE GANA"/>
    <property type="match status" value="1"/>
</dbReference>
<dbReference type="InterPro" id="IPR013738">
    <property type="entry name" value="Beta_galactosidase_Trimer"/>
</dbReference>
<feature type="domain" description="Glycoside hydrolase family 42 N-terminal" evidence="7">
    <location>
        <begin position="15"/>
        <end position="388"/>
    </location>
</feature>
<dbReference type="EC" id="3.2.1.23" evidence="3 6"/>
<dbReference type="PANTHER" id="PTHR36447:SF1">
    <property type="entry name" value="BETA-GALACTOSIDASE GANA"/>
    <property type="match status" value="1"/>
</dbReference>
<dbReference type="InterPro" id="IPR003476">
    <property type="entry name" value="Glyco_hydro_42"/>
</dbReference>
<dbReference type="Proteomes" id="UP001597541">
    <property type="component" value="Unassembled WGS sequence"/>
</dbReference>
<gene>
    <name evidence="10" type="ORF">ACFSUF_21365</name>
</gene>
<feature type="domain" description="Beta-galactosidase trimerisation" evidence="8">
    <location>
        <begin position="400"/>
        <end position="610"/>
    </location>
</feature>
<dbReference type="InterPro" id="IPR013780">
    <property type="entry name" value="Glyco_hydro_b"/>
</dbReference>
<evidence type="ECO:0000259" key="8">
    <source>
        <dbReference type="Pfam" id="PF08532"/>
    </source>
</evidence>
<dbReference type="RefSeq" id="WP_377606396.1">
    <property type="nucleotide sequence ID" value="NZ_JBHUME010000015.1"/>
</dbReference>
<dbReference type="Gene3D" id="2.60.40.1180">
    <property type="entry name" value="Golgi alpha-mannosidase II"/>
    <property type="match status" value="1"/>
</dbReference>
<dbReference type="PIRSF" id="PIRSF001084">
    <property type="entry name" value="B-galactosidase"/>
    <property type="match status" value="1"/>
</dbReference>
<proteinExistence type="inferred from homology"/>
<evidence type="ECO:0000256" key="4">
    <source>
        <dbReference type="ARBA" id="ARBA00022801"/>
    </source>
</evidence>
<dbReference type="Gene3D" id="3.20.20.80">
    <property type="entry name" value="Glycosidases"/>
    <property type="match status" value="1"/>
</dbReference>
<feature type="domain" description="Beta-galactosidase C-terminal" evidence="9">
    <location>
        <begin position="619"/>
        <end position="678"/>
    </location>
</feature>
<dbReference type="SUPFAM" id="SSF52317">
    <property type="entry name" value="Class I glutamine amidotransferase-like"/>
    <property type="match status" value="1"/>
</dbReference>
<evidence type="ECO:0000256" key="5">
    <source>
        <dbReference type="ARBA" id="ARBA00023295"/>
    </source>
</evidence>
<dbReference type="Pfam" id="PF02449">
    <property type="entry name" value="Glyco_hydro_42"/>
    <property type="match status" value="1"/>
</dbReference>
<keyword evidence="5 6" id="KW-0326">Glycosidase</keyword>
<keyword evidence="4 6" id="KW-0378">Hydrolase</keyword>
<evidence type="ECO:0000256" key="6">
    <source>
        <dbReference type="PIRNR" id="PIRNR001084"/>
    </source>
</evidence>
<dbReference type="InterPro" id="IPR013739">
    <property type="entry name" value="Beta_galactosidase_C"/>
</dbReference>
<dbReference type="InterPro" id="IPR013529">
    <property type="entry name" value="Glyco_hydro_42_N"/>
</dbReference>
<protein>
    <recommendedName>
        <fullName evidence="3 6">Beta-galactosidase</fullName>
        <shortName evidence="6">Beta-gal</shortName>
        <ecNumber evidence="3 6">3.2.1.23</ecNumber>
    </recommendedName>
</protein>
<dbReference type="CDD" id="cd03143">
    <property type="entry name" value="A4_beta-galactosidase_middle_domain"/>
    <property type="match status" value="1"/>
</dbReference>
<accession>A0ABW5PJE5</accession>
<dbReference type="Pfam" id="PF08532">
    <property type="entry name" value="Glyco_hydro_42M"/>
    <property type="match status" value="1"/>
</dbReference>
<evidence type="ECO:0000256" key="2">
    <source>
        <dbReference type="ARBA" id="ARBA00005940"/>
    </source>
</evidence>
<evidence type="ECO:0000313" key="11">
    <source>
        <dbReference type="Proteomes" id="UP001597541"/>
    </source>
</evidence>
<evidence type="ECO:0000313" key="10">
    <source>
        <dbReference type="EMBL" id="MFD2614969.1"/>
    </source>
</evidence>
<comment type="similarity">
    <text evidence="2 6">Belongs to the glycosyl hydrolase 42 family.</text>
</comment>
<dbReference type="SUPFAM" id="SSF51445">
    <property type="entry name" value="(Trans)glycosidases"/>
    <property type="match status" value="1"/>
</dbReference>
<dbReference type="Gene3D" id="3.40.50.880">
    <property type="match status" value="1"/>
</dbReference>
<dbReference type="Pfam" id="PF08533">
    <property type="entry name" value="Glyco_hydro_42C"/>
    <property type="match status" value="1"/>
</dbReference>
<comment type="catalytic activity">
    <reaction evidence="1 6">
        <text>Hydrolysis of terminal non-reducing beta-D-galactose residues in beta-D-galactosides.</text>
        <dbReference type="EC" id="3.2.1.23"/>
    </reaction>
</comment>
<reference evidence="11" key="1">
    <citation type="journal article" date="2019" name="Int. J. Syst. Evol. Microbiol.">
        <title>The Global Catalogue of Microorganisms (GCM) 10K type strain sequencing project: providing services to taxonomists for standard genome sequencing and annotation.</title>
        <authorList>
            <consortium name="The Broad Institute Genomics Platform"/>
            <consortium name="The Broad Institute Genome Sequencing Center for Infectious Disease"/>
            <person name="Wu L."/>
            <person name="Ma J."/>
        </authorList>
    </citation>
    <scope>NUCLEOTIDE SEQUENCE [LARGE SCALE GENOMIC DNA]</scope>
    <source>
        <strain evidence="11">KCTC 3950</strain>
    </source>
</reference>
<keyword evidence="11" id="KW-1185">Reference proteome</keyword>
<dbReference type="InterPro" id="IPR017853">
    <property type="entry name" value="GH"/>
</dbReference>
<dbReference type="GO" id="GO:0004565">
    <property type="term" value="F:beta-galactosidase activity"/>
    <property type="evidence" value="ECO:0007669"/>
    <property type="project" value="UniProtKB-EC"/>
</dbReference>
<evidence type="ECO:0000259" key="9">
    <source>
        <dbReference type="Pfam" id="PF08533"/>
    </source>
</evidence>